<dbReference type="EMBL" id="ML121547">
    <property type="protein sequence ID" value="RPB23339.1"/>
    <property type="molecule type" value="Genomic_DNA"/>
</dbReference>
<keyword evidence="3" id="KW-1185">Reference proteome</keyword>
<name>A0A3N4LP84_9PEZI</name>
<sequence>MWIIPTVQFRSDPGDIELGKQSPPEYSAVYPDIYSSASPRSSSSFPFSYPDYYIIYHFYYITFYILYIYIKNENVTLFIYKEFRLCVKLLTGNRADWAVAAVVAIVLGVIVLGVLVLVYAMTLAYFITRPRGGGR</sequence>
<dbReference type="AlphaFoldDB" id="A0A3N4LP84"/>
<reference evidence="2 3" key="1">
    <citation type="journal article" date="2018" name="Nat. Ecol. Evol.">
        <title>Pezizomycetes genomes reveal the molecular basis of ectomycorrhizal truffle lifestyle.</title>
        <authorList>
            <person name="Murat C."/>
            <person name="Payen T."/>
            <person name="Noel B."/>
            <person name="Kuo A."/>
            <person name="Morin E."/>
            <person name="Chen J."/>
            <person name="Kohler A."/>
            <person name="Krizsan K."/>
            <person name="Balestrini R."/>
            <person name="Da Silva C."/>
            <person name="Montanini B."/>
            <person name="Hainaut M."/>
            <person name="Levati E."/>
            <person name="Barry K.W."/>
            <person name="Belfiori B."/>
            <person name="Cichocki N."/>
            <person name="Clum A."/>
            <person name="Dockter R.B."/>
            <person name="Fauchery L."/>
            <person name="Guy J."/>
            <person name="Iotti M."/>
            <person name="Le Tacon F."/>
            <person name="Lindquist E.A."/>
            <person name="Lipzen A."/>
            <person name="Malagnac F."/>
            <person name="Mello A."/>
            <person name="Molinier V."/>
            <person name="Miyauchi S."/>
            <person name="Poulain J."/>
            <person name="Riccioni C."/>
            <person name="Rubini A."/>
            <person name="Sitrit Y."/>
            <person name="Splivallo R."/>
            <person name="Traeger S."/>
            <person name="Wang M."/>
            <person name="Zifcakova L."/>
            <person name="Wipf D."/>
            <person name="Zambonelli A."/>
            <person name="Paolocci F."/>
            <person name="Nowrousian M."/>
            <person name="Ottonello S."/>
            <person name="Baldrian P."/>
            <person name="Spatafora J.W."/>
            <person name="Henrissat B."/>
            <person name="Nagy L.G."/>
            <person name="Aury J.M."/>
            <person name="Wincker P."/>
            <person name="Grigoriev I.V."/>
            <person name="Bonfante P."/>
            <person name="Martin F.M."/>
        </authorList>
    </citation>
    <scope>NUCLEOTIDE SEQUENCE [LARGE SCALE GENOMIC DNA]</scope>
    <source>
        <strain evidence="2 3">ATCC MYA-4762</strain>
    </source>
</reference>
<dbReference type="Proteomes" id="UP000267821">
    <property type="component" value="Unassembled WGS sequence"/>
</dbReference>
<keyword evidence="1" id="KW-0812">Transmembrane</keyword>
<feature type="transmembrane region" description="Helical" evidence="1">
    <location>
        <begin position="52"/>
        <end position="70"/>
    </location>
</feature>
<evidence type="ECO:0000256" key="1">
    <source>
        <dbReference type="SAM" id="Phobius"/>
    </source>
</evidence>
<evidence type="ECO:0000313" key="2">
    <source>
        <dbReference type="EMBL" id="RPB23339.1"/>
    </source>
</evidence>
<keyword evidence="1" id="KW-0472">Membrane</keyword>
<accession>A0A3N4LP84</accession>
<keyword evidence="1" id="KW-1133">Transmembrane helix</keyword>
<evidence type="ECO:0000313" key="3">
    <source>
        <dbReference type="Proteomes" id="UP000267821"/>
    </source>
</evidence>
<protein>
    <submittedName>
        <fullName evidence="2">Uncharacterized protein</fullName>
    </submittedName>
</protein>
<gene>
    <name evidence="2" type="ORF">L211DRAFT_285753</name>
</gene>
<organism evidence="2 3">
    <name type="scientific">Terfezia boudieri ATCC MYA-4762</name>
    <dbReference type="NCBI Taxonomy" id="1051890"/>
    <lineage>
        <taxon>Eukaryota</taxon>
        <taxon>Fungi</taxon>
        <taxon>Dikarya</taxon>
        <taxon>Ascomycota</taxon>
        <taxon>Pezizomycotina</taxon>
        <taxon>Pezizomycetes</taxon>
        <taxon>Pezizales</taxon>
        <taxon>Pezizaceae</taxon>
        <taxon>Terfezia</taxon>
    </lineage>
</organism>
<feature type="transmembrane region" description="Helical" evidence="1">
    <location>
        <begin position="97"/>
        <end position="127"/>
    </location>
</feature>
<proteinExistence type="predicted"/>
<dbReference type="InParanoid" id="A0A3N4LP84"/>